<dbReference type="SUPFAM" id="SSF53474">
    <property type="entry name" value="alpha/beta-Hydrolases"/>
    <property type="match status" value="1"/>
</dbReference>
<sequence>MRIPALLTALLLSLPGAGGAETAIRDGHAIWYRIEGEASAEKPPILLLHGGMMNTDLAWSHLIPRLSADRAVIGIDQQGHGHTADRARPITLDTLRADTLAVLDARQIDKAHVIGFSLGGMQALDLAVNAPDRVASLTMISAGRDAQGFLPELAQMNRDPTHVPSSQLLPRLPTPRDFLDMRRGYQDQNPDGSGIMVPVAKKLGALLNSEWGFSDDQLAAIEVPAMVAIGDRDFIRPRPCRADRRNRAGRVADGAARHHPYADPASPRTARDAAGPDPAGRSRGLSVAPATRPRNHLMIVSGPIISVGSHVLRNGT</sequence>
<dbReference type="Pfam" id="PF00561">
    <property type="entry name" value="Abhydrolase_1"/>
    <property type="match status" value="1"/>
</dbReference>
<name>A0ABY7SUL8_9RHOB</name>
<organism evidence="4 5">
    <name type="scientific">Paracoccus stylophorae</name>
    <dbReference type="NCBI Taxonomy" id="659350"/>
    <lineage>
        <taxon>Bacteria</taxon>
        <taxon>Pseudomonadati</taxon>
        <taxon>Pseudomonadota</taxon>
        <taxon>Alphaproteobacteria</taxon>
        <taxon>Rhodobacterales</taxon>
        <taxon>Paracoccaceae</taxon>
        <taxon>Paracoccus</taxon>
    </lineage>
</organism>
<protein>
    <submittedName>
        <fullName evidence="4">Alpha/beta fold hydrolase</fullName>
    </submittedName>
</protein>
<keyword evidence="2" id="KW-0732">Signal</keyword>
<dbReference type="PRINTS" id="PR00111">
    <property type="entry name" value="ABHYDROLASE"/>
</dbReference>
<feature type="chain" id="PRO_5046055028" evidence="2">
    <location>
        <begin position="21"/>
        <end position="316"/>
    </location>
</feature>
<gene>
    <name evidence="4" type="ORF">JHW45_16220</name>
</gene>
<dbReference type="InterPro" id="IPR029058">
    <property type="entry name" value="AB_hydrolase_fold"/>
</dbReference>
<feature type="domain" description="AB hydrolase-1" evidence="3">
    <location>
        <begin position="43"/>
        <end position="203"/>
    </location>
</feature>
<reference evidence="4 5" key="1">
    <citation type="submission" date="2021-01" db="EMBL/GenBank/DDBJ databases">
        <title>Biogeographic distribution of Paracoccus.</title>
        <authorList>
            <person name="Hollensteiner J."/>
            <person name="Leineberger J."/>
            <person name="Brinkhoff T."/>
            <person name="Daniel R."/>
        </authorList>
    </citation>
    <scope>NUCLEOTIDE SEQUENCE [LARGE SCALE GENOMIC DNA]</scope>
    <source>
        <strain evidence="4 5">LMG25392</strain>
    </source>
</reference>
<dbReference type="InterPro" id="IPR050471">
    <property type="entry name" value="AB_hydrolase"/>
</dbReference>
<dbReference type="Proteomes" id="UP001218412">
    <property type="component" value="Chromosome"/>
</dbReference>
<feature type="region of interest" description="Disordered" evidence="1">
    <location>
        <begin position="245"/>
        <end position="290"/>
    </location>
</feature>
<evidence type="ECO:0000313" key="4">
    <source>
        <dbReference type="EMBL" id="WCR10569.1"/>
    </source>
</evidence>
<evidence type="ECO:0000313" key="5">
    <source>
        <dbReference type="Proteomes" id="UP001218412"/>
    </source>
</evidence>
<keyword evidence="5" id="KW-1185">Reference proteome</keyword>
<evidence type="ECO:0000256" key="1">
    <source>
        <dbReference type="SAM" id="MobiDB-lite"/>
    </source>
</evidence>
<feature type="signal peptide" evidence="2">
    <location>
        <begin position="1"/>
        <end position="20"/>
    </location>
</feature>
<proteinExistence type="predicted"/>
<dbReference type="EMBL" id="CP067134">
    <property type="protein sequence ID" value="WCR10569.1"/>
    <property type="molecule type" value="Genomic_DNA"/>
</dbReference>
<dbReference type="PANTHER" id="PTHR43433">
    <property type="entry name" value="HYDROLASE, ALPHA/BETA FOLD FAMILY PROTEIN"/>
    <property type="match status" value="1"/>
</dbReference>
<dbReference type="PANTHER" id="PTHR43433:SF5">
    <property type="entry name" value="AB HYDROLASE-1 DOMAIN-CONTAINING PROTEIN"/>
    <property type="match status" value="1"/>
</dbReference>
<accession>A0ABY7SUL8</accession>
<evidence type="ECO:0000259" key="3">
    <source>
        <dbReference type="Pfam" id="PF00561"/>
    </source>
</evidence>
<dbReference type="RefSeq" id="WP_272858630.1">
    <property type="nucleotide sequence ID" value="NZ_CP067134.1"/>
</dbReference>
<dbReference type="GO" id="GO:0016787">
    <property type="term" value="F:hydrolase activity"/>
    <property type="evidence" value="ECO:0007669"/>
    <property type="project" value="UniProtKB-KW"/>
</dbReference>
<keyword evidence="4" id="KW-0378">Hydrolase</keyword>
<evidence type="ECO:0000256" key="2">
    <source>
        <dbReference type="SAM" id="SignalP"/>
    </source>
</evidence>
<dbReference type="InterPro" id="IPR000073">
    <property type="entry name" value="AB_hydrolase_1"/>
</dbReference>
<dbReference type="Gene3D" id="3.40.50.1820">
    <property type="entry name" value="alpha/beta hydrolase"/>
    <property type="match status" value="1"/>
</dbReference>